<name>Q54DT6_DICDI</name>
<sequence>MSTSTPTSNTTTTTTSNSNKNDVHTESNGIFTLTEYKTLTVICDTLFSDDSEIALNEIENLLPKNSKNSDENHKEHQLNILKEYFKRKSSDLDVAGHFLKLIVATKSSSQISDLKTLLGLFSTTGAGIILTGQFSSFVNLPLKSRQQVLTMMKSSSNPIRRQAFKAIVPLAISIYYSVIGDRGETSNPNWDAVGYDTPPPPEQIPGEEKLSFIKITSETSLKADVVVIGSGAGGGVTAALLAEAGYKVIVLEKGSYISSNNMTWKESEAFPLLYEQAGTLTSDDLSVNILAGNCLGGGTTVNWTASIRTPDIILEEWRKQCPNAFDSIKFNNAMDSVSSRLNVNTIDTALDGTGAHNRNNKLLEQALRELDADPQPIPRNTKNCDTTQCGNCSMGCRSKSKQSSMVTYLEDCCSKGGQIITNCQAEEITTTTIPTNSTTTNGGGGQTVHGVIAYVSTPDGLKYRVFIKSHIVVCSAGALHTPTLLLKSRIKNSNIGNNLYLHPVVPIIGEHTQPVEVWKGPPMTVISKKYQKILPNSGKNTGSILETPNSHIALSGSNCAFMWDDSFNFKKRMLKARYYSGFISICRDTVPGKIRLDKDGRSPKIQYTLSDRDWKSMLPSIEASLRALIKIGAIEASIPISGFKPGNQDTIEQYIKAIKSNGYKSNQTVILSAHQMGSCRMGSSKSNSVVNENGESWDVKRLFIADGSVLPSSVGVNPMITIYAISHIIANQIIQLYPLPNTNNLNSNNNTTTTTNIGSSTTITANLNNDSPTQIAYERDN</sequence>
<dbReference type="SUPFAM" id="SSF51905">
    <property type="entry name" value="FAD/NAD(P)-binding domain"/>
    <property type="match status" value="1"/>
</dbReference>
<evidence type="ECO:0000256" key="13">
    <source>
        <dbReference type="PIRSR" id="PIRSR028937-1"/>
    </source>
</evidence>
<dbReference type="InterPro" id="IPR012400">
    <property type="entry name" value="Long_Oxdase"/>
</dbReference>
<organism evidence="18 19">
    <name type="scientific">Dictyostelium discoideum</name>
    <name type="common">Social amoeba</name>
    <dbReference type="NCBI Taxonomy" id="44689"/>
    <lineage>
        <taxon>Eukaryota</taxon>
        <taxon>Amoebozoa</taxon>
        <taxon>Evosea</taxon>
        <taxon>Eumycetozoa</taxon>
        <taxon>Dictyostelia</taxon>
        <taxon>Dictyosteliales</taxon>
        <taxon>Dictyosteliaceae</taxon>
        <taxon>Dictyostelium</taxon>
    </lineage>
</organism>
<feature type="domain" description="Glucose-methanol-choline oxidoreductase C-terminal" evidence="17">
    <location>
        <begin position="592"/>
        <end position="725"/>
    </location>
</feature>
<dbReference type="AlphaFoldDB" id="Q54DT6"/>
<dbReference type="PIRSF" id="PIRSF028937">
    <property type="entry name" value="Lg_Ch_AO"/>
    <property type="match status" value="1"/>
</dbReference>
<proteinExistence type="inferred from homology"/>
<evidence type="ECO:0000256" key="14">
    <source>
        <dbReference type="SAM" id="MobiDB-lite"/>
    </source>
</evidence>
<evidence type="ECO:0000259" key="15">
    <source>
        <dbReference type="Pfam" id="PF00732"/>
    </source>
</evidence>
<accession>Q54DT6</accession>
<feature type="domain" description="Glucose-methanol-choline oxidoreductase N-terminal" evidence="15">
    <location>
        <begin position="273"/>
        <end position="504"/>
    </location>
</feature>
<evidence type="ECO:0000256" key="1">
    <source>
        <dbReference type="ARBA" id="ARBA00000920"/>
    </source>
</evidence>
<keyword evidence="8" id="KW-0274">FAD</keyword>
<comment type="subcellular location">
    <subcellularLocation>
        <location evidence="3">Membrane</location>
    </subcellularLocation>
</comment>
<evidence type="ECO:0000256" key="11">
    <source>
        <dbReference type="ARBA" id="ARBA00023136"/>
    </source>
</evidence>
<feature type="compositionally biased region" description="Low complexity" evidence="14">
    <location>
        <begin position="1"/>
        <end position="19"/>
    </location>
</feature>
<dbReference type="PANTHER" id="PTHR46056:SF12">
    <property type="entry name" value="LONG-CHAIN-ALCOHOL OXIDASE"/>
    <property type="match status" value="1"/>
</dbReference>
<evidence type="ECO:0000256" key="3">
    <source>
        <dbReference type="ARBA" id="ARBA00004370"/>
    </source>
</evidence>
<keyword evidence="19" id="KW-1185">Reference proteome</keyword>
<keyword evidence="11" id="KW-0472">Membrane</keyword>
<dbReference type="PANTHER" id="PTHR46056">
    <property type="entry name" value="LONG-CHAIN-ALCOHOL OXIDASE"/>
    <property type="match status" value="1"/>
</dbReference>
<dbReference type="Pfam" id="PF00890">
    <property type="entry name" value="FAD_binding_2"/>
    <property type="match status" value="1"/>
</dbReference>
<dbReference type="EMBL" id="AAFI02000187">
    <property type="protein sequence ID" value="EAL61377.1"/>
    <property type="molecule type" value="Genomic_DNA"/>
</dbReference>
<evidence type="ECO:0000256" key="10">
    <source>
        <dbReference type="ARBA" id="ARBA00023002"/>
    </source>
</evidence>
<dbReference type="InterPro" id="IPR007867">
    <property type="entry name" value="GMC_OxRtase_C"/>
</dbReference>
<dbReference type="Proteomes" id="UP000002195">
    <property type="component" value="Unassembled WGS sequence"/>
</dbReference>
<dbReference type="dictyBase" id="DDB_G0292042"/>
<dbReference type="InterPro" id="IPR003953">
    <property type="entry name" value="FAD-dep_OxRdtase_2_FAD-bd"/>
</dbReference>
<dbReference type="KEGG" id="ddi:DDB_G0292042"/>
<comment type="catalytic activity">
    <reaction evidence="1 12">
        <text>a long-chain primary fatty alcohol + O2 = a long-chain fatty aldehyde + H2O2</text>
        <dbReference type="Rhea" id="RHEA:22756"/>
        <dbReference type="ChEBI" id="CHEBI:15379"/>
        <dbReference type="ChEBI" id="CHEBI:16240"/>
        <dbReference type="ChEBI" id="CHEBI:17176"/>
        <dbReference type="ChEBI" id="CHEBI:77396"/>
        <dbReference type="EC" id="1.1.3.20"/>
    </reaction>
</comment>
<evidence type="ECO:0000256" key="6">
    <source>
        <dbReference type="ARBA" id="ARBA00022630"/>
    </source>
</evidence>
<evidence type="ECO:0000256" key="4">
    <source>
        <dbReference type="ARBA" id="ARBA00010790"/>
    </source>
</evidence>
<dbReference type="InterPro" id="IPR036188">
    <property type="entry name" value="FAD/NAD-bd_sf"/>
</dbReference>
<dbReference type="InParanoid" id="Q54DT6"/>
<dbReference type="RefSeq" id="XP_629786.1">
    <property type="nucleotide sequence ID" value="XM_629784.1"/>
</dbReference>
<evidence type="ECO:0000259" key="16">
    <source>
        <dbReference type="Pfam" id="PF00890"/>
    </source>
</evidence>
<dbReference type="Pfam" id="PF00732">
    <property type="entry name" value="GMC_oxred_N"/>
    <property type="match status" value="1"/>
</dbReference>
<dbReference type="HOGENOM" id="CLU_008878_3_1_1"/>
<evidence type="ECO:0000256" key="8">
    <source>
        <dbReference type="ARBA" id="ARBA00022827"/>
    </source>
</evidence>
<evidence type="ECO:0000256" key="12">
    <source>
        <dbReference type="PIRNR" id="PIRNR028937"/>
    </source>
</evidence>
<dbReference type="InterPro" id="IPR000172">
    <property type="entry name" value="GMC_OxRdtase_N"/>
</dbReference>
<dbReference type="Pfam" id="PF05199">
    <property type="entry name" value="GMC_oxred_C"/>
    <property type="match status" value="1"/>
</dbReference>
<dbReference type="eggNOG" id="ENOG502QSD8">
    <property type="taxonomic scope" value="Eukaryota"/>
</dbReference>
<dbReference type="VEuPathDB" id="AmoebaDB:DDB_G0292042"/>
<dbReference type="GeneID" id="8628463"/>
<keyword evidence="9" id="KW-1133">Transmembrane helix</keyword>
<dbReference type="OMA" id="RNVKGCW"/>
<dbReference type="PaxDb" id="44689-DDB0237772"/>
<comment type="similarity">
    <text evidence="4 12">Belongs to the GMC oxidoreductase family.</text>
</comment>
<dbReference type="Gene3D" id="3.50.50.60">
    <property type="entry name" value="FAD/NAD(P)-binding domain"/>
    <property type="match status" value="2"/>
</dbReference>
<evidence type="ECO:0000313" key="19">
    <source>
        <dbReference type="Proteomes" id="UP000002195"/>
    </source>
</evidence>
<dbReference type="SMR" id="Q54DT6"/>
<gene>
    <name evidence="18" type="ORF">DDB_G0292042</name>
</gene>
<evidence type="ECO:0000256" key="9">
    <source>
        <dbReference type="ARBA" id="ARBA00022989"/>
    </source>
</evidence>
<comment type="caution">
    <text evidence="18">The sequence shown here is derived from an EMBL/GenBank/DDBJ whole genome shotgun (WGS) entry which is preliminary data.</text>
</comment>
<evidence type="ECO:0000313" key="18">
    <source>
        <dbReference type="EMBL" id="EAL61377.1"/>
    </source>
</evidence>
<protein>
    <recommendedName>
        <fullName evidence="5 12">Long-chain-alcohol oxidase</fullName>
        <ecNumber evidence="5 12">1.1.3.20</ecNumber>
    </recommendedName>
</protein>
<dbReference type="PhylomeDB" id="Q54DT6"/>
<feature type="active site" description="Proton acceptor" evidence="13">
    <location>
        <position position="674"/>
    </location>
</feature>
<dbReference type="GO" id="GO:0050660">
    <property type="term" value="F:flavin adenine dinucleotide binding"/>
    <property type="evidence" value="ECO:0007669"/>
    <property type="project" value="InterPro"/>
</dbReference>
<evidence type="ECO:0000256" key="5">
    <source>
        <dbReference type="ARBA" id="ARBA00013125"/>
    </source>
</evidence>
<keyword evidence="6" id="KW-0285">Flavoprotein</keyword>
<keyword evidence="7" id="KW-0812">Transmembrane</keyword>
<evidence type="ECO:0000256" key="2">
    <source>
        <dbReference type="ARBA" id="ARBA00003842"/>
    </source>
</evidence>
<keyword evidence="10 12" id="KW-0560">Oxidoreductase</keyword>
<reference evidence="18 19" key="1">
    <citation type="journal article" date="2005" name="Nature">
        <title>The genome of the social amoeba Dictyostelium discoideum.</title>
        <authorList>
            <consortium name="The Dictyostelium discoideum Sequencing Consortium"/>
            <person name="Eichinger L."/>
            <person name="Pachebat J.A."/>
            <person name="Glockner G."/>
            <person name="Rajandream M.A."/>
            <person name="Sucgang R."/>
            <person name="Berriman M."/>
            <person name="Song J."/>
            <person name="Olsen R."/>
            <person name="Szafranski K."/>
            <person name="Xu Q."/>
            <person name="Tunggal B."/>
            <person name="Kummerfeld S."/>
            <person name="Madera M."/>
            <person name="Konfortov B.A."/>
            <person name="Rivero F."/>
            <person name="Bankier A.T."/>
            <person name="Lehmann R."/>
            <person name="Hamlin N."/>
            <person name="Davies R."/>
            <person name="Gaudet P."/>
            <person name="Fey P."/>
            <person name="Pilcher K."/>
            <person name="Chen G."/>
            <person name="Saunders D."/>
            <person name="Sodergren E."/>
            <person name="Davis P."/>
            <person name="Kerhornou A."/>
            <person name="Nie X."/>
            <person name="Hall N."/>
            <person name="Anjard C."/>
            <person name="Hemphill L."/>
            <person name="Bason N."/>
            <person name="Farbrother P."/>
            <person name="Desany B."/>
            <person name="Just E."/>
            <person name="Morio T."/>
            <person name="Rost R."/>
            <person name="Churcher C."/>
            <person name="Cooper J."/>
            <person name="Haydock S."/>
            <person name="van Driessche N."/>
            <person name="Cronin A."/>
            <person name="Goodhead I."/>
            <person name="Muzny D."/>
            <person name="Mourier T."/>
            <person name="Pain A."/>
            <person name="Lu M."/>
            <person name="Harper D."/>
            <person name="Lindsay R."/>
            <person name="Hauser H."/>
            <person name="James K."/>
            <person name="Quiles M."/>
            <person name="Madan Babu M."/>
            <person name="Saito T."/>
            <person name="Buchrieser C."/>
            <person name="Wardroper A."/>
            <person name="Felder M."/>
            <person name="Thangavelu M."/>
            <person name="Johnson D."/>
            <person name="Knights A."/>
            <person name="Loulseged H."/>
            <person name="Mungall K."/>
            <person name="Oliver K."/>
            <person name="Price C."/>
            <person name="Quail M.A."/>
            <person name="Urushihara H."/>
            <person name="Hernandez J."/>
            <person name="Rabbinowitsch E."/>
            <person name="Steffen D."/>
            <person name="Sanders M."/>
            <person name="Ma J."/>
            <person name="Kohara Y."/>
            <person name="Sharp S."/>
            <person name="Simmonds M."/>
            <person name="Spiegler S."/>
            <person name="Tivey A."/>
            <person name="Sugano S."/>
            <person name="White B."/>
            <person name="Walker D."/>
            <person name="Woodward J."/>
            <person name="Winckler T."/>
            <person name="Tanaka Y."/>
            <person name="Shaulsky G."/>
            <person name="Schleicher M."/>
            <person name="Weinstock G."/>
            <person name="Rosenthal A."/>
            <person name="Cox E.C."/>
            <person name="Chisholm R.L."/>
            <person name="Gibbs R."/>
            <person name="Loomis W.F."/>
            <person name="Platzer M."/>
            <person name="Kay R.R."/>
            <person name="Williams J."/>
            <person name="Dear P.H."/>
            <person name="Noegel A.A."/>
            <person name="Barrell B."/>
            <person name="Kuspa A."/>
        </authorList>
    </citation>
    <scope>NUCLEOTIDE SEQUENCE [LARGE SCALE GENOMIC DNA]</scope>
    <source>
        <strain evidence="18 19">AX4</strain>
    </source>
</reference>
<feature type="region of interest" description="Disordered" evidence="14">
    <location>
        <begin position="1"/>
        <end position="24"/>
    </location>
</feature>
<evidence type="ECO:0000256" key="7">
    <source>
        <dbReference type="ARBA" id="ARBA00022692"/>
    </source>
</evidence>
<evidence type="ECO:0000259" key="17">
    <source>
        <dbReference type="Pfam" id="PF05199"/>
    </source>
</evidence>
<dbReference type="EC" id="1.1.3.20" evidence="5 12"/>
<dbReference type="GO" id="GO:0016020">
    <property type="term" value="C:membrane"/>
    <property type="evidence" value="ECO:0007669"/>
    <property type="project" value="UniProtKB-SubCell"/>
</dbReference>
<feature type="domain" description="FAD-dependent oxidoreductase 2 FAD-binding" evidence="16">
    <location>
        <begin position="224"/>
        <end position="264"/>
    </location>
</feature>
<comment type="function">
    <text evidence="2">Long-chain fatty alcohol oxidase involved in the omega-oxidation pathway of lipid degradation.</text>
</comment>
<dbReference type="GO" id="GO:0046577">
    <property type="term" value="F:long-chain-alcohol oxidase activity"/>
    <property type="evidence" value="ECO:0007669"/>
    <property type="project" value="UniProtKB-EC"/>
</dbReference>